<reference evidence="9" key="1">
    <citation type="submission" date="2020-02" db="EMBL/GenBank/DDBJ databases">
        <authorList>
            <person name="Meier V. D."/>
        </authorList>
    </citation>
    <scope>NUCLEOTIDE SEQUENCE</scope>
    <source>
        <strain evidence="9">AVDCRST_MAG77</strain>
    </source>
</reference>
<dbReference type="GO" id="GO:0005829">
    <property type="term" value="C:cytosol"/>
    <property type="evidence" value="ECO:0007669"/>
    <property type="project" value="TreeGrafter"/>
</dbReference>
<evidence type="ECO:0000256" key="1">
    <source>
        <dbReference type="ARBA" id="ARBA00004990"/>
    </source>
</evidence>
<dbReference type="InterPro" id="IPR014729">
    <property type="entry name" value="Rossmann-like_a/b/a_fold"/>
</dbReference>
<evidence type="ECO:0000256" key="2">
    <source>
        <dbReference type="ARBA" id="ARBA00009256"/>
    </source>
</evidence>
<sequence>MNVLNTVAEFRAARAGVPEPLGLVPTMGALHEGHISLARRARAECATVAMSVFVNPSQFGPREDLSRYPRPIERDLQMAREAGVDVVFHPSVEEMYPAGHSTWVEMEGPAKRWEGEHRPGHFRGVATVVAKLFTIIAPQREYFGEKDFQQLAVIRRLAADLMLPVDVIGCPTVREPDGLALSSRNVYLTPEERPLAVALHNALQAGRRRIGRGEREAETVRRVMEQVLLDTPGFTVDYVAVVDPGSLEPLKRIEGPARGLIAARIGSVRLIDNMSLAE</sequence>
<evidence type="ECO:0000256" key="6">
    <source>
        <dbReference type="ARBA" id="ARBA00022840"/>
    </source>
</evidence>
<feature type="binding site" evidence="8">
    <location>
        <position position="58"/>
    </location>
    <ligand>
        <name>(R)-pantoate</name>
        <dbReference type="ChEBI" id="CHEBI:15980"/>
    </ligand>
</feature>
<feature type="binding site" evidence="8">
    <location>
        <begin position="181"/>
        <end position="184"/>
    </location>
    <ligand>
        <name>ATP</name>
        <dbReference type="ChEBI" id="CHEBI:30616"/>
    </ligand>
</feature>
<proteinExistence type="inferred from homology"/>
<dbReference type="InterPro" id="IPR003721">
    <property type="entry name" value="Pantoate_ligase"/>
</dbReference>
<dbReference type="EC" id="6.3.2.1" evidence="8"/>
<comment type="miscellaneous">
    <text evidence="8">The reaction proceeds by a bi uni uni bi ping pong mechanism.</text>
</comment>
<dbReference type="InterPro" id="IPR042176">
    <property type="entry name" value="Pantoate_ligase_C"/>
</dbReference>
<keyword evidence="4 8" id="KW-0566">Pantothenate biosynthesis</keyword>
<dbReference type="EMBL" id="CADCTC010000256">
    <property type="protein sequence ID" value="CAA9292771.1"/>
    <property type="molecule type" value="Genomic_DNA"/>
</dbReference>
<dbReference type="GO" id="GO:0004592">
    <property type="term" value="F:pantoate-beta-alanine ligase activity"/>
    <property type="evidence" value="ECO:0007669"/>
    <property type="project" value="UniProtKB-UniRule"/>
</dbReference>
<feature type="binding site" evidence="8">
    <location>
        <begin position="144"/>
        <end position="147"/>
    </location>
    <ligand>
        <name>ATP</name>
        <dbReference type="ChEBI" id="CHEBI:30616"/>
    </ligand>
</feature>
<evidence type="ECO:0000313" key="9">
    <source>
        <dbReference type="EMBL" id="CAA9292771.1"/>
    </source>
</evidence>
<protein>
    <recommendedName>
        <fullName evidence="8">Pantothenate synthetase</fullName>
        <shortName evidence="8">PS</shortName>
        <ecNumber evidence="8">6.3.2.1</ecNumber>
    </recommendedName>
    <alternativeName>
        <fullName evidence="8">Pantoate--beta-alanine ligase</fullName>
    </alternativeName>
    <alternativeName>
        <fullName evidence="8">Pantoate-activating enzyme</fullName>
    </alternativeName>
</protein>
<evidence type="ECO:0000256" key="3">
    <source>
        <dbReference type="ARBA" id="ARBA00022598"/>
    </source>
</evidence>
<feature type="binding site" evidence="8">
    <location>
        <position position="58"/>
    </location>
    <ligand>
        <name>beta-alanine</name>
        <dbReference type="ChEBI" id="CHEBI:57966"/>
    </ligand>
</feature>
<dbReference type="CDD" id="cd00560">
    <property type="entry name" value="PanC"/>
    <property type="match status" value="1"/>
</dbReference>
<feature type="binding site" evidence="8">
    <location>
        <position position="150"/>
    </location>
    <ligand>
        <name>(R)-pantoate</name>
        <dbReference type="ChEBI" id="CHEBI:15980"/>
    </ligand>
</feature>
<evidence type="ECO:0000256" key="7">
    <source>
        <dbReference type="ARBA" id="ARBA00048258"/>
    </source>
</evidence>
<gene>
    <name evidence="8" type="primary">panC</name>
    <name evidence="9" type="ORF">AVDCRST_MAG77-4876</name>
</gene>
<accession>A0A6J4K1Q5</accession>
<dbReference type="AlphaFoldDB" id="A0A6J4K1Q5"/>
<comment type="similarity">
    <text evidence="2 8">Belongs to the pantothenate synthetase family.</text>
</comment>
<organism evidence="9">
    <name type="scientific">uncultured Chloroflexota bacterium</name>
    <dbReference type="NCBI Taxonomy" id="166587"/>
    <lineage>
        <taxon>Bacteria</taxon>
        <taxon>Bacillati</taxon>
        <taxon>Chloroflexota</taxon>
        <taxon>environmental samples</taxon>
    </lineage>
</organism>
<comment type="subunit">
    <text evidence="8">Homodimer.</text>
</comment>
<feature type="active site" description="Proton donor" evidence="8">
    <location>
        <position position="34"/>
    </location>
</feature>
<dbReference type="UniPathway" id="UPA00028">
    <property type="reaction ID" value="UER00005"/>
</dbReference>
<dbReference type="HAMAP" id="MF_00158">
    <property type="entry name" value="PanC"/>
    <property type="match status" value="1"/>
</dbReference>
<keyword evidence="5 8" id="KW-0547">Nucleotide-binding</keyword>
<dbReference type="NCBIfam" id="TIGR00018">
    <property type="entry name" value="panC"/>
    <property type="match status" value="1"/>
</dbReference>
<evidence type="ECO:0000256" key="5">
    <source>
        <dbReference type="ARBA" id="ARBA00022741"/>
    </source>
</evidence>
<evidence type="ECO:0000256" key="4">
    <source>
        <dbReference type="ARBA" id="ARBA00022655"/>
    </source>
</evidence>
<dbReference type="SUPFAM" id="SSF52374">
    <property type="entry name" value="Nucleotidylyl transferase"/>
    <property type="match status" value="1"/>
</dbReference>
<keyword evidence="3 8" id="KW-0436">Ligase</keyword>
<keyword evidence="6 8" id="KW-0067">ATP-binding</keyword>
<feature type="binding site" evidence="8">
    <location>
        <position position="173"/>
    </location>
    <ligand>
        <name>ATP</name>
        <dbReference type="ChEBI" id="CHEBI:30616"/>
    </ligand>
</feature>
<feature type="binding site" evidence="8">
    <location>
        <begin position="27"/>
        <end position="34"/>
    </location>
    <ligand>
        <name>ATP</name>
        <dbReference type="ChEBI" id="CHEBI:30616"/>
    </ligand>
</feature>
<comment type="subcellular location">
    <subcellularLocation>
        <location evidence="8">Cytoplasm</location>
    </subcellularLocation>
</comment>
<dbReference type="GO" id="GO:0005524">
    <property type="term" value="F:ATP binding"/>
    <property type="evidence" value="ECO:0007669"/>
    <property type="project" value="UniProtKB-KW"/>
</dbReference>
<comment type="function">
    <text evidence="8">Catalyzes the condensation of pantoate with beta-alanine in an ATP-dependent reaction via a pantoyl-adenylate intermediate.</text>
</comment>
<dbReference type="PANTHER" id="PTHR21299">
    <property type="entry name" value="CYTIDYLATE KINASE/PANTOATE-BETA-ALANINE LIGASE"/>
    <property type="match status" value="1"/>
</dbReference>
<evidence type="ECO:0000256" key="8">
    <source>
        <dbReference type="HAMAP-Rule" id="MF_00158"/>
    </source>
</evidence>
<comment type="pathway">
    <text evidence="1 8">Cofactor biosynthesis; (R)-pantothenate biosynthesis; (R)-pantothenate from (R)-pantoate and beta-alanine: step 1/1.</text>
</comment>
<dbReference type="GO" id="GO:0015940">
    <property type="term" value="P:pantothenate biosynthetic process"/>
    <property type="evidence" value="ECO:0007669"/>
    <property type="project" value="UniProtKB-UniRule"/>
</dbReference>
<dbReference type="Gene3D" id="3.30.1300.10">
    <property type="entry name" value="Pantoate-beta-alanine ligase, C-terminal domain"/>
    <property type="match status" value="1"/>
</dbReference>
<dbReference type="PANTHER" id="PTHR21299:SF1">
    <property type="entry name" value="PANTOATE--BETA-ALANINE LIGASE"/>
    <property type="match status" value="1"/>
</dbReference>
<name>A0A6J4K1Q5_9CHLR</name>
<dbReference type="FunFam" id="3.30.1300.10:FF:000001">
    <property type="entry name" value="Pantothenate synthetase"/>
    <property type="match status" value="1"/>
</dbReference>
<dbReference type="Gene3D" id="3.40.50.620">
    <property type="entry name" value="HUPs"/>
    <property type="match status" value="1"/>
</dbReference>
<keyword evidence="8" id="KW-0963">Cytoplasm</keyword>
<comment type="catalytic activity">
    <reaction evidence="7 8">
        <text>(R)-pantoate + beta-alanine + ATP = (R)-pantothenate + AMP + diphosphate + H(+)</text>
        <dbReference type="Rhea" id="RHEA:10912"/>
        <dbReference type="ChEBI" id="CHEBI:15378"/>
        <dbReference type="ChEBI" id="CHEBI:15980"/>
        <dbReference type="ChEBI" id="CHEBI:29032"/>
        <dbReference type="ChEBI" id="CHEBI:30616"/>
        <dbReference type="ChEBI" id="CHEBI:33019"/>
        <dbReference type="ChEBI" id="CHEBI:57966"/>
        <dbReference type="ChEBI" id="CHEBI:456215"/>
        <dbReference type="EC" id="6.3.2.1"/>
    </reaction>
</comment>
<dbReference type="Pfam" id="PF02569">
    <property type="entry name" value="Pantoate_ligase"/>
    <property type="match status" value="1"/>
</dbReference>